<proteinExistence type="predicted"/>
<dbReference type="OrthoDB" id="9979716at2759"/>
<dbReference type="Pfam" id="PF23069">
    <property type="entry name" value="DUF7042"/>
    <property type="match status" value="1"/>
</dbReference>
<dbReference type="Proteomes" id="UP000682733">
    <property type="component" value="Unassembled WGS sequence"/>
</dbReference>
<evidence type="ECO:0000259" key="1">
    <source>
        <dbReference type="Pfam" id="PF23069"/>
    </source>
</evidence>
<keyword evidence="6" id="KW-1185">Reference proteome</keyword>
<protein>
    <recommendedName>
        <fullName evidence="1">DUF7042 domain-containing protein</fullName>
    </recommendedName>
</protein>
<reference evidence="3" key="1">
    <citation type="submission" date="2021-02" db="EMBL/GenBank/DDBJ databases">
        <authorList>
            <person name="Nowell W R."/>
        </authorList>
    </citation>
    <scope>NUCLEOTIDE SEQUENCE</scope>
</reference>
<evidence type="ECO:0000313" key="6">
    <source>
        <dbReference type="Proteomes" id="UP000663829"/>
    </source>
</evidence>
<feature type="domain" description="DUF7042" evidence="1">
    <location>
        <begin position="37"/>
        <end position="103"/>
    </location>
</feature>
<evidence type="ECO:0000313" key="2">
    <source>
        <dbReference type="EMBL" id="CAF0808620.1"/>
    </source>
</evidence>
<dbReference type="Proteomes" id="UP000663829">
    <property type="component" value="Unassembled WGS sequence"/>
</dbReference>
<sequence>MKRAKLSMKRECYEFDDPADRICNSLTPDTPMFTVFRDVIAKCMAVWSDGPNNYVVARSNNGKKFVCFTYTKTKYDDHHPLELYLSSDDSCRDLLSRESATVFTVDSTPLTKSDPNFSLPQWATGNWTVVGGSGKHFHISDTQIILYSNGRHIHEFKLIKLLHYKKNDDELQNQTMIRIKGKALQHCTSLTYCITLTFRSHLVIDISLEQRPLNFDILTDQTSTCPQSGIYKSTSNYRPLIQISACTNGGVWTLLNGCEKSNQLTFTTSCSHEIVPDVQVITAIKGTCLATWSDKVFQKTLVVYEQSRSFCLVSILQQNKWIGKEKSTYLDSSNPKNESIMDSLWP</sequence>
<dbReference type="EMBL" id="CAJOBA010001377">
    <property type="protein sequence ID" value="CAF3592411.1"/>
    <property type="molecule type" value="Genomic_DNA"/>
</dbReference>
<accession>A0A814EPD6</accession>
<dbReference type="EMBL" id="CAJNOQ010002616">
    <property type="protein sequence ID" value="CAF0968892.1"/>
    <property type="molecule type" value="Genomic_DNA"/>
</dbReference>
<name>A0A814EPD6_9BILA</name>
<dbReference type="EMBL" id="CAJNOK010001377">
    <property type="protein sequence ID" value="CAF0808620.1"/>
    <property type="molecule type" value="Genomic_DNA"/>
</dbReference>
<comment type="caution">
    <text evidence="3">The sequence shown here is derived from an EMBL/GenBank/DDBJ whole genome shotgun (WGS) entry which is preliminary data.</text>
</comment>
<dbReference type="PANTHER" id="PTHR22255:SF9">
    <property type="entry name" value="LP06548P"/>
    <property type="match status" value="1"/>
</dbReference>
<dbReference type="EMBL" id="CAJOBC010002616">
    <property type="protein sequence ID" value="CAF3742106.1"/>
    <property type="molecule type" value="Genomic_DNA"/>
</dbReference>
<dbReference type="Proteomes" id="UP000677228">
    <property type="component" value="Unassembled WGS sequence"/>
</dbReference>
<evidence type="ECO:0000313" key="4">
    <source>
        <dbReference type="EMBL" id="CAF3592411.1"/>
    </source>
</evidence>
<gene>
    <name evidence="3" type="ORF">GPM918_LOCUS12125</name>
    <name evidence="2" type="ORF">OVA965_LOCUS5030</name>
    <name evidence="5" type="ORF">SRO942_LOCUS12126</name>
    <name evidence="4" type="ORF">TMI583_LOCUS5028</name>
</gene>
<dbReference type="InterPro" id="IPR055470">
    <property type="entry name" value="DUF7042"/>
</dbReference>
<dbReference type="PANTHER" id="PTHR22255">
    <property type="entry name" value="LP06548P"/>
    <property type="match status" value="1"/>
</dbReference>
<organism evidence="3 6">
    <name type="scientific">Didymodactylos carnosus</name>
    <dbReference type="NCBI Taxonomy" id="1234261"/>
    <lineage>
        <taxon>Eukaryota</taxon>
        <taxon>Metazoa</taxon>
        <taxon>Spiralia</taxon>
        <taxon>Gnathifera</taxon>
        <taxon>Rotifera</taxon>
        <taxon>Eurotatoria</taxon>
        <taxon>Bdelloidea</taxon>
        <taxon>Philodinida</taxon>
        <taxon>Philodinidae</taxon>
        <taxon>Didymodactylos</taxon>
    </lineage>
</organism>
<dbReference type="AlphaFoldDB" id="A0A814EPD6"/>
<evidence type="ECO:0000313" key="3">
    <source>
        <dbReference type="EMBL" id="CAF0968892.1"/>
    </source>
</evidence>
<evidence type="ECO:0000313" key="5">
    <source>
        <dbReference type="EMBL" id="CAF3742106.1"/>
    </source>
</evidence>
<dbReference type="Proteomes" id="UP000681722">
    <property type="component" value="Unassembled WGS sequence"/>
</dbReference>